<proteinExistence type="predicted"/>
<comment type="caution">
    <text evidence="3">The sequence shown here is derived from an EMBL/GenBank/DDBJ whole genome shotgun (WGS) entry which is preliminary data.</text>
</comment>
<dbReference type="OrthoDB" id="2281102at2759"/>
<feature type="compositionally biased region" description="Low complexity" evidence="2">
    <location>
        <begin position="451"/>
        <end position="462"/>
    </location>
</feature>
<protein>
    <submittedName>
        <fullName evidence="3">Uncharacterized protein</fullName>
    </submittedName>
</protein>
<evidence type="ECO:0000313" key="3">
    <source>
        <dbReference type="EMBL" id="ORZ04490.1"/>
    </source>
</evidence>
<dbReference type="AlphaFoldDB" id="A0A1X2HXA9"/>
<feature type="compositionally biased region" description="Low complexity" evidence="2">
    <location>
        <begin position="26"/>
        <end position="43"/>
    </location>
</feature>
<evidence type="ECO:0000313" key="4">
    <source>
        <dbReference type="Proteomes" id="UP000193560"/>
    </source>
</evidence>
<evidence type="ECO:0000256" key="2">
    <source>
        <dbReference type="SAM" id="MobiDB-lite"/>
    </source>
</evidence>
<feature type="region of interest" description="Disordered" evidence="2">
    <location>
        <begin position="362"/>
        <end position="475"/>
    </location>
</feature>
<dbReference type="EMBL" id="MCGE01000050">
    <property type="protein sequence ID" value="ORZ04490.1"/>
    <property type="molecule type" value="Genomic_DNA"/>
</dbReference>
<dbReference type="STRING" id="90262.A0A1X2HXA9"/>
<organism evidence="3 4">
    <name type="scientific">Absidia repens</name>
    <dbReference type="NCBI Taxonomy" id="90262"/>
    <lineage>
        <taxon>Eukaryota</taxon>
        <taxon>Fungi</taxon>
        <taxon>Fungi incertae sedis</taxon>
        <taxon>Mucoromycota</taxon>
        <taxon>Mucoromycotina</taxon>
        <taxon>Mucoromycetes</taxon>
        <taxon>Mucorales</taxon>
        <taxon>Cunninghamellaceae</taxon>
        <taxon>Absidia</taxon>
    </lineage>
</organism>
<keyword evidence="1" id="KW-0175">Coiled coil</keyword>
<feature type="region of interest" description="Disordered" evidence="2">
    <location>
        <begin position="149"/>
        <end position="198"/>
    </location>
</feature>
<feature type="region of interest" description="Disordered" evidence="2">
    <location>
        <begin position="11"/>
        <end position="71"/>
    </location>
</feature>
<name>A0A1X2HXA9_9FUNG</name>
<feature type="coiled-coil region" evidence="1">
    <location>
        <begin position="218"/>
        <end position="317"/>
    </location>
</feature>
<accession>A0A1X2HXA9</accession>
<feature type="compositionally biased region" description="Low complexity" evidence="2">
    <location>
        <begin position="387"/>
        <end position="396"/>
    </location>
</feature>
<keyword evidence="4" id="KW-1185">Reference proteome</keyword>
<feature type="compositionally biased region" description="Pro residues" evidence="2">
    <location>
        <begin position="370"/>
        <end position="386"/>
    </location>
</feature>
<gene>
    <name evidence="3" type="ORF">BCR42DRAFT_429173</name>
</gene>
<sequence>MSVQAAVAFLNGGNNDPDTTMHRPILPLSKIPSTTTTTSSFSKPPSPLQWSHHNNTNTNNTTTSRQRRPTSRSIVDMHAEELTALYQDVLDKLATANETIVKLESDVEIYACDSTKVRDYEIRVEYLAQKLEQVSDERDSFEQELMSYKNRPGNSLDTPVSACFPAQDNDVVDKNDTPSPLPAPQNEPASVQEQQQQQDETYFDDLLDAYEETDDHHQEHLEEQMAKMQAEYDQGMKMAMESYVADLARQRLENKTLQTMVQKQEELIHELEGQQQQQQQQPVRDNEDENALLHQQVELQQIELESKRDLLTQLLNERNNSKPSFRSSIDLLADMAKDNTNPTTPLPKSPGSIRSLNKYYHQARDTGRSTPPPFAPPRTPLPPLPPMMTSSSSSASVNMGMTPTSPSSSTSSSASWSFSDEHHQSQHPLSILTGPPAQAKHHMDPLVVAQTNTTPPTTATTTGSGSFWKGLKKKF</sequence>
<evidence type="ECO:0000256" key="1">
    <source>
        <dbReference type="SAM" id="Coils"/>
    </source>
</evidence>
<reference evidence="3 4" key="1">
    <citation type="submission" date="2016-07" db="EMBL/GenBank/DDBJ databases">
        <title>Pervasive Adenine N6-methylation of Active Genes in Fungi.</title>
        <authorList>
            <consortium name="DOE Joint Genome Institute"/>
            <person name="Mondo S.J."/>
            <person name="Dannebaum R.O."/>
            <person name="Kuo R.C."/>
            <person name="Labutti K."/>
            <person name="Haridas S."/>
            <person name="Kuo A."/>
            <person name="Salamov A."/>
            <person name="Ahrendt S.R."/>
            <person name="Lipzen A."/>
            <person name="Sullivan W."/>
            <person name="Andreopoulos W.B."/>
            <person name="Clum A."/>
            <person name="Lindquist E."/>
            <person name="Daum C."/>
            <person name="Ramamoorthy G.K."/>
            <person name="Gryganskyi A."/>
            <person name="Culley D."/>
            <person name="Magnuson J.K."/>
            <person name="James T.Y."/>
            <person name="O'Malley M.A."/>
            <person name="Stajich J.E."/>
            <person name="Spatafora J.W."/>
            <person name="Visel A."/>
            <person name="Grigoriev I.V."/>
        </authorList>
    </citation>
    <scope>NUCLEOTIDE SEQUENCE [LARGE SCALE GENOMIC DNA]</scope>
    <source>
        <strain evidence="3 4">NRRL 1336</strain>
    </source>
</reference>
<feature type="compositionally biased region" description="Low complexity" evidence="2">
    <location>
        <begin position="54"/>
        <end position="63"/>
    </location>
</feature>
<dbReference type="Proteomes" id="UP000193560">
    <property type="component" value="Unassembled WGS sequence"/>
</dbReference>
<feature type="compositionally biased region" description="Low complexity" evidence="2">
    <location>
        <begin position="405"/>
        <end position="418"/>
    </location>
</feature>